<dbReference type="EMBL" id="ML994628">
    <property type="protein sequence ID" value="KAF2187136.1"/>
    <property type="molecule type" value="Genomic_DNA"/>
</dbReference>
<accession>A0A6A6EBC7</accession>
<dbReference type="AlphaFoldDB" id="A0A6A6EBC7"/>
<dbReference type="OrthoDB" id="2212170at2759"/>
<dbReference type="SUPFAM" id="SSF51316">
    <property type="entry name" value="Mss4-like"/>
    <property type="match status" value="1"/>
</dbReference>
<dbReference type="PANTHER" id="PTHR33337">
    <property type="entry name" value="GFA DOMAIN-CONTAINING PROTEIN"/>
    <property type="match status" value="1"/>
</dbReference>
<evidence type="ECO:0000259" key="5">
    <source>
        <dbReference type="PROSITE" id="PS51891"/>
    </source>
</evidence>
<dbReference type="InterPro" id="IPR011057">
    <property type="entry name" value="Mss4-like_sf"/>
</dbReference>
<evidence type="ECO:0000256" key="4">
    <source>
        <dbReference type="ARBA" id="ARBA00023239"/>
    </source>
</evidence>
<proteinExistence type="inferred from homology"/>
<dbReference type="InterPro" id="IPR006913">
    <property type="entry name" value="CENP-V/GFA"/>
</dbReference>
<keyword evidence="7" id="KW-1185">Reference proteome</keyword>
<reference evidence="6" key="1">
    <citation type="journal article" date="2020" name="Stud. Mycol.">
        <title>101 Dothideomycetes genomes: a test case for predicting lifestyles and emergence of pathogens.</title>
        <authorList>
            <person name="Haridas S."/>
            <person name="Albert R."/>
            <person name="Binder M."/>
            <person name="Bloem J."/>
            <person name="Labutti K."/>
            <person name="Salamov A."/>
            <person name="Andreopoulos B."/>
            <person name="Baker S."/>
            <person name="Barry K."/>
            <person name="Bills G."/>
            <person name="Bluhm B."/>
            <person name="Cannon C."/>
            <person name="Castanera R."/>
            <person name="Culley D."/>
            <person name="Daum C."/>
            <person name="Ezra D."/>
            <person name="Gonzalez J."/>
            <person name="Henrissat B."/>
            <person name="Kuo A."/>
            <person name="Liang C."/>
            <person name="Lipzen A."/>
            <person name="Lutzoni F."/>
            <person name="Magnuson J."/>
            <person name="Mondo S."/>
            <person name="Nolan M."/>
            <person name="Ohm R."/>
            <person name="Pangilinan J."/>
            <person name="Park H.-J."/>
            <person name="Ramirez L."/>
            <person name="Alfaro M."/>
            <person name="Sun H."/>
            <person name="Tritt A."/>
            <person name="Yoshinaga Y."/>
            <person name="Zwiers L.-H."/>
            <person name="Turgeon B."/>
            <person name="Goodwin S."/>
            <person name="Spatafora J."/>
            <person name="Crous P."/>
            <person name="Grigoriev I."/>
        </authorList>
    </citation>
    <scope>NUCLEOTIDE SEQUENCE</scope>
    <source>
        <strain evidence="6">CBS 207.26</strain>
    </source>
</reference>
<evidence type="ECO:0000256" key="1">
    <source>
        <dbReference type="ARBA" id="ARBA00005495"/>
    </source>
</evidence>
<dbReference type="Gene3D" id="3.90.1590.10">
    <property type="entry name" value="glutathione-dependent formaldehyde- activating enzyme (gfa)"/>
    <property type="match status" value="1"/>
</dbReference>
<dbReference type="Proteomes" id="UP000800200">
    <property type="component" value="Unassembled WGS sequence"/>
</dbReference>
<dbReference type="GO" id="GO:0016846">
    <property type="term" value="F:carbon-sulfur lyase activity"/>
    <property type="evidence" value="ECO:0007669"/>
    <property type="project" value="InterPro"/>
</dbReference>
<dbReference type="Pfam" id="PF04828">
    <property type="entry name" value="GFA"/>
    <property type="match status" value="1"/>
</dbReference>
<dbReference type="GO" id="GO:0046872">
    <property type="term" value="F:metal ion binding"/>
    <property type="evidence" value="ECO:0007669"/>
    <property type="project" value="UniProtKB-KW"/>
</dbReference>
<sequence length="148" mass="16355">MSSPHSQSEPSLTGSCFCRHIKYTLTDIPFNALLCHCDNCGRTSGVGFIANSFYLKNMSHSIPASTTLTSKPSIATKFQRDNTDSGTVLKRSFCGHCGSSLFAKSDAYENVVIVTSGSLDERKEWKPRNEVYYKNKASWIVIKGDTEV</sequence>
<gene>
    <name evidence="6" type="ORF">K469DRAFT_571353</name>
</gene>
<keyword evidence="2" id="KW-0479">Metal-binding</keyword>
<comment type="similarity">
    <text evidence="1">Belongs to the Gfa family.</text>
</comment>
<feature type="domain" description="CENP-V/GFA" evidence="5">
    <location>
        <begin position="12"/>
        <end position="134"/>
    </location>
</feature>
<evidence type="ECO:0000256" key="3">
    <source>
        <dbReference type="ARBA" id="ARBA00022833"/>
    </source>
</evidence>
<organism evidence="6 7">
    <name type="scientific">Zopfia rhizophila CBS 207.26</name>
    <dbReference type="NCBI Taxonomy" id="1314779"/>
    <lineage>
        <taxon>Eukaryota</taxon>
        <taxon>Fungi</taxon>
        <taxon>Dikarya</taxon>
        <taxon>Ascomycota</taxon>
        <taxon>Pezizomycotina</taxon>
        <taxon>Dothideomycetes</taxon>
        <taxon>Dothideomycetes incertae sedis</taxon>
        <taxon>Zopfiaceae</taxon>
        <taxon>Zopfia</taxon>
    </lineage>
</organism>
<dbReference type="PROSITE" id="PS51891">
    <property type="entry name" value="CENP_V_GFA"/>
    <property type="match status" value="1"/>
</dbReference>
<keyword evidence="4" id="KW-0456">Lyase</keyword>
<evidence type="ECO:0000313" key="6">
    <source>
        <dbReference type="EMBL" id="KAF2187136.1"/>
    </source>
</evidence>
<evidence type="ECO:0000313" key="7">
    <source>
        <dbReference type="Proteomes" id="UP000800200"/>
    </source>
</evidence>
<evidence type="ECO:0000256" key="2">
    <source>
        <dbReference type="ARBA" id="ARBA00022723"/>
    </source>
</evidence>
<keyword evidence="3" id="KW-0862">Zinc</keyword>
<dbReference type="PANTHER" id="PTHR33337:SF39">
    <property type="entry name" value="DUF636 DOMAIN PROTEIN (AFU_ORTHOLOGUE AFUA_6G11530)"/>
    <property type="match status" value="1"/>
</dbReference>
<name>A0A6A6EBC7_9PEZI</name>
<protein>
    <submittedName>
        <fullName evidence="6">Glutathione-dependent formaldehyde-activating enzyme</fullName>
    </submittedName>
</protein>